<sequence>MRQESFTIAGGLFALLLYAGILWGGVVAIRGHEGAGPDFPLETPDAATVEVPDPPAEAPAAPPPPAEPEQKADTGKVGRLPARTIEPQLFALPQDGIAQPLERIAPRRPLSEPKEKPAEPTIVYQRPVALAAGLIRSGDTTVQLKDIEPENAEKTCHGNGRSWPCGMVARTAFRNFLRARALICDRPEENSEGTVTTTCKVGNENPAEWLVSNGWATPLPGSSLEAKAEAARSAKLGFYGDDPRDLSRAPLVIEEPPVATIPDDTAPDL</sequence>
<organism evidence="2 3">
    <name type="scientific">Sinorhizobium garamanticum</name>
    <dbReference type="NCBI Taxonomy" id="680247"/>
    <lineage>
        <taxon>Bacteria</taxon>
        <taxon>Pseudomonadati</taxon>
        <taxon>Pseudomonadota</taxon>
        <taxon>Alphaproteobacteria</taxon>
        <taxon>Hyphomicrobiales</taxon>
        <taxon>Rhizobiaceae</taxon>
        <taxon>Sinorhizobium/Ensifer group</taxon>
        <taxon>Sinorhizobium</taxon>
    </lineage>
</organism>
<dbReference type="Proteomes" id="UP001229355">
    <property type="component" value="Chromosome 1"/>
</dbReference>
<evidence type="ECO:0000256" key="1">
    <source>
        <dbReference type="SAM" id="MobiDB-lite"/>
    </source>
</evidence>
<protein>
    <submittedName>
        <fullName evidence="2">Thermonuclease family protein</fullName>
    </submittedName>
</protein>
<feature type="compositionally biased region" description="Pro residues" evidence="1">
    <location>
        <begin position="52"/>
        <end position="67"/>
    </location>
</feature>
<dbReference type="SUPFAM" id="SSF50199">
    <property type="entry name" value="Staphylococcal nuclease"/>
    <property type="match status" value="1"/>
</dbReference>
<proteinExistence type="predicted"/>
<dbReference type="InterPro" id="IPR035437">
    <property type="entry name" value="SNase_OB-fold_sf"/>
</dbReference>
<accession>A0ABY8DFA5</accession>
<feature type="region of interest" description="Disordered" evidence="1">
    <location>
        <begin position="244"/>
        <end position="269"/>
    </location>
</feature>
<keyword evidence="3" id="KW-1185">Reference proteome</keyword>
<evidence type="ECO:0000313" key="2">
    <source>
        <dbReference type="EMBL" id="WEX88225.1"/>
    </source>
</evidence>
<feature type="region of interest" description="Disordered" evidence="1">
    <location>
        <begin position="38"/>
        <end position="76"/>
    </location>
</feature>
<dbReference type="Gene3D" id="2.40.50.90">
    <property type="match status" value="1"/>
</dbReference>
<dbReference type="RefSeq" id="WP_280660228.1">
    <property type="nucleotide sequence ID" value="NZ_CP120373.1"/>
</dbReference>
<reference evidence="2 3" key="1">
    <citation type="submission" date="2023-03" db="EMBL/GenBank/DDBJ databases">
        <authorList>
            <person name="Kaur S."/>
            <person name="Espinosa-Saiz D."/>
            <person name="Velazquez E."/>
            <person name="Menendez E."/>
            <person name="diCenzo G.C."/>
        </authorList>
    </citation>
    <scope>NUCLEOTIDE SEQUENCE [LARGE SCALE GENOMIC DNA]</scope>
    <source>
        <strain evidence="2 3">LMG 24692</strain>
    </source>
</reference>
<gene>
    <name evidence="2" type="ORF">PZN02_000692</name>
</gene>
<name>A0ABY8DFA5_9HYPH</name>
<evidence type="ECO:0000313" key="3">
    <source>
        <dbReference type="Proteomes" id="UP001229355"/>
    </source>
</evidence>
<dbReference type="EMBL" id="CP120373">
    <property type="protein sequence ID" value="WEX88225.1"/>
    <property type="molecule type" value="Genomic_DNA"/>
</dbReference>